<feature type="region of interest" description="Disordered" evidence="1">
    <location>
        <begin position="100"/>
        <end position="128"/>
    </location>
</feature>
<organism evidence="2 3">
    <name type="scientific">Chara braunii</name>
    <name type="common">Braun's stonewort</name>
    <dbReference type="NCBI Taxonomy" id="69332"/>
    <lineage>
        <taxon>Eukaryota</taxon>
        <taxon>Viridiplantae</taxon>
        <taxon>Streptophyta</taxon>
        <taxon>Charophyceae</taxon>
        <taxon>Charales</taxon>
        <taxon>Characeae</taxon>
        <taxon>Chara</taxon>
    </lineage>
</organism>
<keyword evidence="3" id="KW-1185">Reference proteome</keyword>
<gene>
    <name evidence="2" type="ORF">CBR_g37127</name>
</gene>
<protein>
    <submittedName>
        <fullName evidence="2">Uncharacterized protein</fullName>
    </submittedName>
</protein>
<feature type="region of interest" description="Disordered" evidence="1">
    <location>
        <begin position="42"/>
        <end position="67"/>
    </location>
</feature>
<dbReference type="EMBL" id="BFEA01000438">
    <property type="protein sequence ID" value="GBG83413.1"/>
    <property type="molecule type" value="Genomic_DNA"/>
</dbReference>
<reference evidence="2 3" key="1">
    <citation type="journal article" date="2018" name="Cell">
        <title>The Chara Genome: Secondary Complexity and Implications for Plant Terrestrialization.</title>
        <authorList>
            <person name="Nishiyama T."/>
            <person name="Sakayama H."/>
            <person name="Vries J.D."/>
            <person name="Buschmann H."/>
            <person name="Saint-Marcoux D."/>
            <person name="Ullrich K.K."/>
            <person name="Haas F.B."/>
            <person name="Vanderstraeten L."/>
            <person name="Becker D."/>
            <person name="Lang D."/>
            <person name="Vosolsobe S."/>
            <person name="Rombauts S."/>
            <person name="Wilhelmsson P.K.I."/>
            <person name="Janitza P."/>
            <person name="Kern R."/>
            <person name="Heyl A."/>
            <person name="Rumpler F."/>
            <person name="Villalobos L.I.A.C."/>
            <person name="Clay J.M."/>
            <person name="Skokan R."/>
            <person name="Toyoda A."/>
            <person name="Suzuki Y."/>
            <person name="Kagoshima H."/>
            <person name="Schijlen E."/>
            <person name="Tajeshwar N."/>
            <person name="Catarino B."/>
            <person name="Hetherington A.J."/>
            <person name="Saltykova A."/>
            <person name="Bonnot C."/>
            <person name="Breuninger H."/>
            <person name="Symeonidi A."/>
            <person name="Radhakrishnan G.V."/>
            <person name="Van Nieuwerburgh F."/>
            <person name="Deforce D."/>
            <person name="Chang C."/>
            <person name="Karol K.G."/>
            <person name="Hedrich R."/>
            <person name="Ulvskov P."/>
            <person name="Glockner G."/>
            <person name="Delwiche C.F."/>
            <person name="Petrasek J."/>
            <person name="Van de Peer Y."/>
            <person name="Friml J."/>
            <person name="Beilby M."/>
            <person name="Dolan L."/>
            <person name="Kohara Y."/>
            <person name="Sugano S."/>
            <person name="Fujiyama A."/>
            <person name="Delaux P.-M."/>
            <person name="Quint M."/>
            <person name="TheiBen G."/>
            <person name="Hagemann M."/>
            <person name="Harholt J."/>
            <person name="Dunand C."/>
            <person name="Zachgo S."/>
            <person name="Langdale J."/>
            <person name="Maumus F."/>
            <person name="Straeten D.V.D."/>
            <person name="Gould S.B."/>
            <person name="Rensing S.A."/>
        </authorList>
    </citation>
    <scope>NUCLEOTIDE SEQUENCE [LARGE SCALE GENOMIC DNA]</scope>
    <source>
        <strain evidence="2 3">S276</strain>
    </source>
</reference>
<dbReference type="Proteomes" id="UP000265515">
    <property type="component" value="Unassembled WGS sequence"/>
</dbReference>
<feature type="compositionally biased region" description="Low complexity" evidence="1">
    <location>
        <begin position="50"/>
        <end position="67"/>
    </location>
</feature>
<evidence type="ECO:0000256" key="1">
    <source>
        <dbReference type="SAM" id="MobiDB-lite"/>
    </source>
</evidence>
<accession>A0A388LMG8</accession>
<evidence type="ECO:0000313" key="3">
    <source>
        <dbReference type="Proteomes" id="UP000265515"/>
    </source>
</evidence>
<comment type="caution">
    <text evidence="2">The sequence shown here is derived from an EMBL/GenBank/DDBJ whole genome shotgun (WGS) entry which is preliminary data.</text>
</comment>
<sequence>MAKARAQVIHNINKNNIINSDKTGEHVCNNIDNNIIIDSDMGAGSDDDGNSGVDNNNKNINNNNNKNNINIVEDDVNSNNNKDYKTALFELISNNGGDTSPGSCVFDNGDKDDRDINNNSNNNNDNGTCTAGGVNVDWSHPALDFNQVGVLPVPQVGDMVEYGFGFA</sequence>
<dbReference type="AlphaFoldDB" id="A0A388LMG8"/>
<feature type="compositionally biased region" description="Low complexity" evidence="1">
    <location>
        <begin position="117"/>
        <end position="126"/>
    </location>
</feature>
<name>A0A388LMG8_CHABU</name>
<evidence type="ECO:0000313" key="2">
    <source>
        <dbReference type="EMBL" id="GBG83413.1"/>
    </source>
</evidence>
<proteinExistence type="predicted"/>
<dbReference type="Gramene" id="GBG83413">
    <property type="protein sequence ID" value="GBG83413"/>
    <property type="gene ID" value="CBR_g37127"/>
</dbReference>